<evidence type="ECO:0008006" key="3">
    <source>
        <dbReference type="Google" id="ProtNLM"/>
    </source>
</evidence>
<gene>
    <name evidence="1" type="ORF">O0235_03150</name>
</gene>
<name>A0ABY7M7T8_9CHLR</name>
<evidence type="ECO:0000313" key="2">
    <source>
        <dbReference type="Proteomes" id="UP001212803"/>
    </source>
</evidence>
<evidence type="ECO:0000313" key="1">
    <source>
        <dbReference type="EMBL" id="WBL36569.1"/>
    </source>
</evidence>
<protein>
    <recommendedName>
        <fullName evidence="3">AraC family transcriptional regulator</fullName>
    </recommendedName>
</protein>
<accession>A0ABY7M7T8</accession>
<dbReference type="Proteomes" id="UP001212803">
    <property type="component" value="Chromosome"/>
</dbReference>
<sequence length="82" mass="8482">MTPSLGVTPMVEGAAGSLRVSLYELLRARHVPLREVSALGVDRDDLGAPVLTAARRAGLSPERLAAALGRGETAPRDAAAVH</sequence>
<dbReference type="RefSeq" id="WP_270057091.1">
    <property type="nucleotide sequence ID" value="NZ_CP115149.1"/>
</dbReference>
<proteinExistence type="predicted"/>
<dbReference type="EMBL" id="CP115149">
    <property type="protein sequence ID" value="WBL36569.1"/>
    <property type="molecule type" value="Genomic_DNA"/>
</dbReference>
<keyword evidence="2" id="KW-1185">Reference proteome</keyword>
<reference evidence="1 2" key="1">
    <citation type="journal article" date="2023" name="ISME J.">
        <title>Thermophilic Dehalococcoidia with unusual traits shed light on an unexpected past.</title>
        <authorList>
            <person name="Palmer M."/>
            <person name="Covington J.K."/>
            <person name="Zhou E.M."/>
            <person name="Thomas S.C."/>
            <person name="Habib N."/>
            <person name="Seymour C.O."/>
            <person name="Lai D."/>
            <person name="Johnston J."/>
            <person name="Hashimi A."/>
            <person name="Jiao J.Y."/>
            <person name="Muok A.R."/>
            <person name="Liu L."/>
            <person name="Xian W.D."/>
            <person name="Zhi X.Y."/>
            <person name="Li M.M."/>
            <person name="Silva L.P."/>
            <person name="Bowen B.P."/>
            <person name="Louie K."/>
            <person name="Briegel A."/>
            <person name="Pett-Ridge J."/>
            <person name="Weber P.K."/>
            <person name="Tocheva E.I."/>
            <person name="Woyke T."/>
            <person name="Northen T.R."/>
            <person name="Mayali X."/>
            <person name="Li W.J."/>
            <person name="Hedlund B.P."/>
        </authorList>
    </citation>
    <scope>NUCLEOTIDE SEQUENCE [LARGE SCALE GENOMIC DNA]</scope>
    <source>
        <strain evidence="1 2">YIM 72310</strain>
    </source>
</reference>
<organism evidence="1 2">
    <name type="scientific">Tepidiforma flava</name>
    <dbReference type="NCBI Taxonomy" id="3004094"/>
    <lineage>
        <taxon>Bacteria</taxon>
        <taxon>Bacillati</taxon>
        <taxon>Chloroflexota</taxon>
        <taxon>Tepidiformia</taxon>
        <taxon>Tepidiformales</taxon>
        <taxon>Tepidiformaceae</taxon>
        <taxon>Tepidiforma</taxon>
    </lineage>
</organism>